<feature type="domain" description="Type III restriction enzyme C-terminal endonuclease" evidence="2">
    <location>
        <begin position="875"/>
        <end position="979"/>
    </location>
</feature>
<gene>
    <name evidence="3" type="ORF">DDZ15_09730</name>
</gene>
<dbReference type="GO" id="GO:0015668">
    <property type="term" value="F:type III site-specific deoxyribonuclease activity"/>
    <property type="evidence" value="ECO:0007669"/>
    <property type="project" value="InterPro"/>
</dbReference>
<comment type="caution">
    <text evidence="3">The sequence shown here is derived from an EMBL/GenBank/DDBJ whole genome shotgun (WGS) entry which is preliminary data.</text>
</comment>
<dbReference type="GO" id="GO:0005524">
    <property type="term" value="F:ATP binding"/>
    <property type="evidence" value="ECO:0007669"/>
    <property type="project" value="InterPro"/>
</dbReference>
<dbReference type="Gene3D" id="3.40.50.300">
    <property type="entry name" value="P-loop containing nucleotide triphosphate hydrolases"/>
    <property type="match status" value="2"/>
</dbReference>
<evidence type="ECO:0000259" key="2">
    <source>
        <dbReference type="Pfam" id="PF19778"/>
    </source>
</evidence>
<dbReference type="GO" id="GO:0003677">
    <property type="term" value="F:DNA binding"/>
    <property type="evidence" value="ECO:0007669"/>
    <property type="project" value="InterPro"/>
</dbReference>
<keyword evidence="3" id="KW-0378">Hydrolase</keyword>
<dbReference type="OrthoDB" id="9804145at2"/>
<protein>
    <submittedName>
        <fullName evidence="3">Type III restriction endonuclease subunit R</fullName>
    </submittedName>
</protein>
<keyword evidence="3" id="KW-0255">Endonuclease</keyword>
<evidence type="ECO:0000313" key="3">
    <source>
        <dbReference type="EMBL" id="PWN06390.1"/>
    </source>
</evidence>
<evidence type="ECO:0000313" key="4">
    <source>
        <dbReference type="Proteomes" id="UP000245533"/>
    </source>
</evidence>
<feature type="domain" description="Helicase/UvrB N-terminal" evidence="1">
    <location>
        <begin position="82"/>
        <end position="251"/>
    </location>
</feature>
<evidence type="ECO:0000259" key="1">
    <source>
        <dbReference type="Pfam" id="PF04851"/>
    </source>
</evidence>
<keyword evidence="3" id="KW-0540">Nuclease</keyword>
<dbReference type="InterPro" id="IPR027417">
    <property type="entry name" value="P-loop_NTPase"/>
</dbReference>
<accession>A0A316TPS3</accession>
<name>A0A316TPS3_9BACT</name>
<proteinExistence type="predicted"/>
<dbReference type="Pfam" id="PF19778">
    <property type="entry name" value="RE_endonuc"/>
    <property type="match status" value="1"/>
</dbReference>
<sequence>MKIKFNPNLDFQRDAINSVTRVFEGQEEGNSRFTVSGIPETEFQLQEIGVGNRLKLLEEDILKNIQSIQIENGLRPDEILKSLDFTIEMETGTGKTYVYLRSMFELHEKYGFSKFIIVVPSVAIREGVYKSLQMTKEHFSQIYDNTPYDYFIYDSDDLPKVRQFATSQHIQIMVINIDAFRRSFTNPELEKKANIIHRSHDRMNGQKPIEYIQSTNPIVIIDEPQSVDTTNKSTKAIESLNPLCTYRYSATHIDKYHMLYRLDSVDAYERKLVKQIEVAGIQVDDAHNKAFIEVHDVSNKKGSPEATISFDQFKDGKVKRVKRRVSQGADLFEYSGGREVYDGYIISEIYAEKGNEFVKFGTDIYVKKGETIGGVDEDTLKRLQIRKTIDEHLDKELRLRPRGIKVLSLFFIDRVANYRQYDEDGNQLNGKYAKMFEEEYKKAISSPKYSQLFEGVDKDTIAERVHDGYFSIDTKGRGNSKVEYFKDTSGTTQADGDAYNLIMKDKEKLLDLDTKLKFIFSHSTLREGWDNPNVFQICTLNETNSTIKKRQEIGRGLRIAVDQDGERVYGFDVNTLTVMANESYENFAKELQKEIEKEEGIKFGVVEEHSFAGIPVLDESGESKNLGVEQSAKIYEHFIEQDYIDKRGKIQDKLRLDIKSDVVNVPEEVKEQKAQITSLLRKLAGKLNIKNADDKREVKLNKQVLLDEDFKQLWDKIKYKTTYRVDFDSEKLIENCAKALRDQLRVSKARFRYETSKLAMDRGGVHAGDPNQQVQTYDATDFPLPDILTILQDETQLTRKSIAKMLMDSGRLSSFTNNPQKFIEQALDIIKSEMRMVIVDGIKYQKIGDDHFYAQELFESEELFGYLDKNMIKAKKSVHDHVVYDSDIERNFAQAFEENDGVNLYAKLPAWFKVDTPLGSYNPDWAVVYENNGDKKLYFVVETKGSLFSDALRATEKAKIDCGREHFKALESGVAYEVADDFDRFLDVVEE</sequence>
<dbReference type="SUPFAM" id="SSF52540">
    <property type="entry name" value="P-loop containing nucleoside triphosphate hydrolases"/>
    <property type="match status" value="2"/>
</dbReference>
<organism evidence="3 4">
    <name type="scientific">Rhodohalobacter mucosus</name>
    <dbReference type="NCBI Taxonomy" id="2079485"/>
    <lineage>
        <taxon>Bacteria</taxon>
        <taxon>Pseudomonadati</taxon>
        <taxon>Balneolota</taxon>
        <taxon>Balneolia</taxon>
        <taxon>Balneolales</taxon>
        <taxon>Balneolaceae</taxon>
        <taxon>Rhodohalobacter</taxon>
    </lineage>
</organism>
<dbReference type="Proteomes" id="UP000245533">
    <property type="component" value="Unassembled WGS sequence"/>
</dbReference>
<reference evidence="3 4" key="1">
    <citation type="submission" date="2018-05" db="EMBL/GenBank/DDBJ databases">
        <title>Rhodohalobacter halophilus gen. nov., sp. nov., a moderately halophilic member of the family Balneolaceae.</title>
        <authorList>
            <person name="Liu Z.-W."/>
        </authorList>
    </citation>
    <scope>NUCLEOTIDE SEQUENCE [LARGE SCALE GENOMIC DNA]</scope>
    <source>
        <strain evidence="3 4">8A47</strain>
    </source>
</reference>
<dbReference type="RefSeq" id="WP_109647183.1">
    <property type="nucleotide sequence ID" value="NZ_QGGB01000007.1"/>
</dbReference>
<dbReference type="Pfam" id="PF04851">
    <property type="entry name" value="ResIII"/>
    <property type="match status" value="1"/>
</dbReference>
<keyword evidence="4" id="KW-1185">Reference proteome</keyword>
<dbReference type="AlphaFoldDB" id="A0A316TPS3"/>
<dbReference type="EMBL" id="QGGB01000007">
    <property type="protein sequence ID" value="PWN06390.1"/>
    <property type="molecule type" value="Genomic_DNA"/>
</dbReference>
<dbReference type="InterPro" id="IPR006935">
    <property type="entry name" value="Helicase/UvrB_N"/>
</dbReference>
<dbReference type="InterPro" id="IPR045572">
    <property type="entry name" value="RE_endonuc_C"/>
</dbReference>